<dbReference type="InterPro" id="IPR052157">
    <property type="entry name" value="BCAA_transport_permease"/>
</dbReference>
<keyword evidence="11" id="KW-1185">Reference proteome</keyword>
<feature type="transmembrane region" description="Helical" evidence="9">
    <location>
        <begin position="44"/>
        <end position="61"/>
    </location>
</feature>
<dbReference type="AlphaFoldDB" id="A0A1M5Q6B3"/>
<evidence type="ECO:0000256" key="2">
    <source>
        <dbReference type="ARBA" id="ARBA00022448"/>
    </source>
</evidence>
<feature type="transmembrane region" description="Helical" evidence="9">
    <location>
        <begin position="150"/>
        <end position="170"/>
    </location>
</feature>
<dbReference type="OrthoDB" id="8888656at2"/>
<dbReference type="PANTHER" id="PTHR11795:SF442">
    <property type="entry name" value="ABC TRANSPORTER ATP-BINDING PROTEIN"/>
    <property type="match status" value="1"/>
</dbReference>
<evidence type="ECO:0000256" key="5">
    <source>
        <dbReference type="ARBA" id="ARBA00022970"/>
    </source>
</evidence>
<evidence type="ECO:0000256" key="6">
    <source>
        <dbReference type="ARBA" id="ARBA00022989"/>
    </source>
</evidence>
<reference evidence="10 11" key="1">
    <citation type="submission" date="2016-11" db="EMBL/GenBank/DDBJ databases">
        <authorList>
            <person name="Jaros S."/>
            <person name="Januszkiewicz K."/>
            <person name="Wedrychowicz H."/>
        </authorList>
    </citation>
    <scope>NUCLEOTIDE SEQUENCE [LARGE SCALE GENOMIC DNA]</scope>
    <source>
        <strain evidence="10 11">CGMCC 1.10190</strain>
    </source>
</reference>
<dbReference type="STRING" id="658167.SAMN04488135_102173"/>
<name>A0A1M5Q6B3_9BURK</name>
<comment type="subcellular location">
    <subcellularLocation>
        <location evidence="1">Cell membrane</location>
        <topology evidence="1">Multi-pass membrane protein</topology>
    </subcellularLocation>
</comment>
<dbReference type="CDD" id="cd06582">
    <property type="entry name" value="TM_PBP1_LivH_like"/>
    <property type="match status" value="1"/>
</dbReference>
<feature type="transmembrane region" description="Helical" evidence="9">
    <location>
        <begin position="199"/>
        <end position="218"/>
    </location>
</feature>
<keyword evidence="5" id="KW-0029">Amino-acid transport</keyword>
<evidence type="ECO:0000256" key="3">
    <source>
        <dbReference type="ARBA" id="ARBA00022475"/>
    </source>
</evidence>
<keyword evidence="7 9" id="KW-0472">Membrane</keyword>
<dbReference type="EMBL" id="FQXE01000002">
    <property type="protein sequence ID" value="SHH09694.1"/>
    <property type="molecule type" value="Genomic_DNA"/>
</dbReference>
<protein>
    <submittedName>
        <fullName evidence="10">Branched-chain amino acid transport system permease protein</fullName>
    </submittedName>
</protein>
<evidence type="ECO:0000313" key="11">
    <source>
        <dbReference type="Proteomes" id="UP000184226"/>
    </source>
</evidence>
<evidence type="ECO:0000256" key="8">
    <source>
        <dbReference type="ARBA" id="ARBA00037998"/>
    </source>
</evidence>
<feature type="transmembrane region" description="Helical" evidence="9">
    <location>
        <begin position="100"/>
        <end position="118"/>
    </location>
</feature>
<keyword evidence="4 9" id="KW-0812">Transmembrane</keyword>
<dbReference type="PANTHER" id="PTHR11795">
    <property type="entry name" value="BRANCHED-CHAIN AMINO ACID TRANSPORT SYSTEM PERMEASE PROTEIN LIVH"/>
    <property type="match status" value="1"/>
</dbReference>
<evidence type="ECO:0000256" key="9">
    <source>
        <dbReference type="SAM" id="Phobius"/>
    </source>
</evidence>
<keyword evidence="3" id="KW-1003">Cell membrane</keyword>
<dbReference type="Pfam" id="PF02653">
    <property type="entry name" value="BPD_transp_2"/>
    <property type="match status" value="1"/>
</dbReference>
<feature type="transmembrane region" description="Helical" evidence="9">
    <location>
        <begin position="275"/>
        <end position="298"/>
    </location>
</feature>
<dbReference type="GO" id="GO:0006865">
    <property type="term" value="P:amino acid transport"/>
    <property type="evidence" value="ECO:0007669"/>
    <property type="project" value="UniProtKB-KW"/>
</dbReference>
<dbReference type="GO" id="GO:0005886">
    <property type="term" value="C:plasma membrane"/>
    <property type="evidence" value="ECO:0007669"/>
    <property type="project" value="UniProtKB-SubCell"/>
</dbReference>
<sequence length="301" mass="31414">MNLHLLLLAAVDGLSYASLLFMIALGLTLICGVFGVINVAHGSFYAFGGYSAATVVAWLLPRDASTAVLLLALLGTAVLVGGVLGAALEKGLMRRFQDRDPVLQLLVTFAAFMILENLQRMIWGATPVNAGELASRMGTIELLGVTFMKYQLLMVPGIALVSFAGLQCLLRYSVAGRKLVAVIHHREVATALGIDAARVGLMTFALAGALGAVGGALAVPMTTFVPGVAADMVVTSFAVIATAGLGQITGALIASILIGLARALAIYTFPELEVVMPYLMMVVVLLLRPSGLFTVAAARRI</sequence>
<feature type="transmembrane region" description="Helical" evidence="9">
    <location>
        <begin position="16"/>
        <end position="37"/>
    </location>
</feature>
<evidence type="ECO:0000313" key="10">
    <source>
        <dbReference type="EMBL" id="SHH09694.1"/>
    </source>
</evidence>
<evidence type="ECO:0000256" key="4">
    <source>
        <dbReference type="ARBA" id="ARBA00022692"/>
    </source>
</evidence>
<comment type="similarity">
    <text evidence="8">Belongs to the binding-protein-dependent transport system permease family. LivHM subfamily.</text>
</comment>
<dbReference type="InterPro" id="IPR001851">
    <property type="entry name" value="ABC_transp_permease"/>
</dbReference>
<keyword evidence="2" id="KW-0813">Transport</keyword>
<dbReference type="GO" id="GO:0022857">
    <property type="term" value="F:transmembrane transporter activity"/>
    <property type="evidence" value="ECO:0007669"/>
    <property type="project" value="InterPro"/>
</dbReference>
<dbReference type="Proteomes" id="UP000184226">
    <property type="component" value="Unassembled WGS sequence"/>
</dbReference>
<evidence type="ECO:0000256" key="1">
    <source>
        <dbReference type="ARBA" id="ARBA00004651"/>
    </source>
</evidence>
<evidence type="ECO:0000256" key="7">
    <source>
        <dbReference type="ARBA" id="ARBA00023136"/>
    </source>
</evidence>
<gene>
    <name evidence="10" type="ORF">SAMN04488135_102173</name>
</gene>
<dbReference type="RefSeq" id="WP_073101820.1">
    <property type="nucleotide sequence ID" value="NZ_FQXE01000002.1"/>
</dbReference>
<proteinExistence type="inferred from homology"/>
<accession>A0A1M5Q6B3</accession>
<feature type="transmembrane region" description="Helical" evidence="9">
    <location>
        <begin position="67"/>
        <end position="88"/>
    </location>
</feature>
<organism evidence="10 11">
    <name type="scientific">Pollutimonas bauzanensis</name>
    <dbReference type="NCBI Taxonomy" id="658167"/>
    <lineage>
        <taxon>Bacteria</taxon>
        <taxon>Pseudomonadati</taxon>
        <taxon>Pseudomonadota</taxon>
        <taxon>Betaproteobacteria</taxon>
        <taxon>Burkholderiales</taxon>
        <taxon>Alcaligenaceae</taxon>
        <taxon>Pollutimonas</taxon>
    </lineage>
</organism>
<keyword evidence="6 9" id="KW-1133">Transmembrane helix</keyword>